<keyword evidence="3" id="KW-1133">Transmembrane helix</keyword>
<gene>
    <name evidence="5" type="ORF">Z043_120672</name>
</gene>
<dbReference type="SMART" id="SM00409">
    <property type="entry name" value="IG"/>
    <property type="match status" value="3"/>
</dbReference>
<dbReference type="PROSITE" id="PS00290">
    <property type="entry name" value="IG_MHC"/>
    <property type="match status" value="1"/>
</dbReference>
<evidence type="ECO:0000259" key="4">
    <source>
        <dbReference type="PROSITE" id="PS50835"/>
    </source>
</evidence>
<feature type="domain" description="Ig-like" evidence="4">
    <location>
        <begin position="232"/>
        <end position="326"/>
    </location>
</feature>
<feature type="domain" description="Ig-like" evidence="4">
    <location>
        <begin position="603"/>
        <end position="692"/>
    </location>
</feature>
<accession>A0A0P7WIZ7</accession>
<reference evidence="5 6" key="1">
    <citation type="submission" date="2015-08" db="EMBL/GenBank/DDBJ databases">
        <title>The genome of the Asian arowana (Scleropages formosus).</title>
        <authorList>
            <person name="Tan M.H."/>
            <person name="Gan H.M."/>
            <person name="Croft L.J."/>
            <person name="Austin C.M."/>
        </authorList>
    </citation>
    <scope>NUCLEOTIDE SEQUENCE [LARGE SCALE GENOMIC DNA]</scope>
    <source>
        <strain evidence="5">Aro1</strain>
    </source>
</reference>
<dbReference type="Pfam" id="PF07654">
    <property type="entry name" value="C1-set"/>
    <property type="match status" value="3"/>
</dbReference>
<dbReference type="EMBL" id="JARO02009815">
    <property type="protein sequence ID" value="KPP61252.1"/>
    <property type="molecule type" value="Genomic_DNA"/>
</dbReference>
<evidence type="ECO:0000313" key="5">
    <source>
        <dbReference type="EMBL" id="KPP61252.1"/>
    </source>
</evidence>
<dbReference type="InterPro" id="IPR013783">
    <property type="entry name" value="Ig-like_fold"/>
</dbReference>
<feature type="transmembrane region" description="Helical" evidence="3">
    <location>
        <begin position="363"/>
        <end position="383"/>
    </location>
</feature>
<dbReference type="Proteomes" id="UP000034805">
    <property type="component" value="Unassembled WGS sequence"/>
</dbReference>
<dbReference type="Gene3D" id="2.60.40.10">
    <property type="entry name" value="Immunoglobulins"/>
    <property type="match status" value="5"/>
</dbReference>
<sequence length="891" mass="98542">STVDVWARHQSSVLLPCPDASSPTRVGHEGEPKESVALFGVRWLHNRSVIAVSGTEGNHTKSGFTLDPGDFAKGIFPLTVHNVSAQQEGQYVCSVSYNSTVIYLCNITVTLIAPPSLSIPSTTTVVRRASVIKCQAEGFTPPQIDFSWVRAGVVVRPPERLTAVNHTSNGFFWAVSSLELTPSAQDRDVNYSCVVNHTALQEPIALTFSLNLTCTSFNFGVLSPLLILNDVPTVSLSALPQASHSSPLTLACDIEGFYPEEISVTWIQNGSVLPNLPSVQSGPGGSFRTRHFHTLSLEEKMRGDEVQCVVWQPTVPGLISATMNLSVTGPWDETVDPMHPLSLVSLPRVAHGPALTKSAKASVALMIISLVLVLLLCLGFSWSKRDEKEKSLRVSPIILPPRVIVGKKGRVTVSIEGRKVDKVQTVWFLNDTPISNSSLTVTEKSPLVPPSGNAGYYKLHKQRLLSSGSGSTQQLLSSFTFIPDISLHKGAVFKCQISYRGKEKVVAERVSDKFTLLAQASRFHPAVITFRWFCEGGELTPIAPRPSLFTPRPCAQGFFSAISQCKLPWAELVRGETRVWVTVHHMALKTPILRETRGFVKKPCVSEISSLSPEEPMSLGCEITGFYPPEISVTWWILSDGNREEEIVEERELWGPLLTHPSTYRATAILRTGSSKEGMEEKDNWIMCRVTHCSLKEPTEKHWRNRLIAPPSIPSSISVEWKKGGVGLFSLELLGGHPKAKLLWAAGVATLSPLISSESEEEGEGRSHKLRSVCVLERRTGTARHPGILSKSRSNNSMHIQLRKQELHRTPNKFLKASYRKRRETCRQVDRPSSQGRFSDFSSETGFCAQLSDGPAERSPVPRRNLPMDTLPGRRDYPIHRHREQDYTMER</sequence>
<dbReference type="InterPro" id="IPR036179">
    <property type="entry name" value="Ig-like_dom_sf"/>
</dbReference>
<dbReference type="InterPro" id="IPR003006">
    <property type="entry name" value="Ig/MHC_CS"/>
</dbReference>
<feature type="compositionally biased region" description="Basic and acidic residues" evidence="2">
    <location>
        <begin position="872"/>
        <end position="891"/>
    </location>
</feature>
<comment type="caution">
    <text evidence="5">The sequence shown here is derived from an EMBL/GenBank/DDBJ whole genome shotgun (WGS) entry which is preliminary data.</text>
</comment>
<dbReference type="AlphaFoldDB" id="A0A0P7WIZ7"/>
<feature type="domain" description="Ig-like" evidence="4">
    <location>
        <begin position="115"/>
        <end position="207"/>
    </location>
</feature>
<dbReference type="PROSITE" id="PS50835">
    <property type="entry name" value="IG_LIKE"/>
    <property type="match status" value="4"/>
</dbReference>
<dbReference type="SUPFAM" id="SSF48726">
    <property type="entry name" value="Immunoglobulin"/>
    <property type="match status" value="5"/>
</dbReference>
<keyword evidence="3" id="KW-0472">Membrane</keyword>
<protein>
    <recommendedName>
        <fullName evidence="4">Ig-like domain-containing protein</fullName>
    </recommendedName>
</protein>
<evidence type="ECO:0000256" key="2">
    <source>
        <dbReference type="SAM" id="MobiDB-lite"/>
    </source>
</evidence>
<dbReference type="SMART" id="SM00407">
    <property type="entry name" value="IGc1"/>
    <property type="match status" value="3"/>
</dbReference>
<name>A0A0P7WIZ7_SCLFO</name>
<dbReference type="PANTHER" id="PTHR23411">
    <property type="entry name" value="TAPASIN"/>
    <property type="match status" value="1"/>
</dbReference>
<feature type="domain" description="Ig-like" evidence="4">
    <location>
        <begin position="1"/>
        <end position="110"/>
    </location>
</feature>
<dbReference type="InterPro" id="IPR003597">
    <property type="entry name" value="Ig_C1-set"/>
</dbReference>
<evidence type="ECO:0000313" key="6">
    <source>
        <dbReference type="Proteomes" id="UP000034805"/>
    </source>
</evidence>
<feature type="region of interest" description="Disordered" evidence="2">
    <location>
        <begin position="849"/>
        <end position="891"/>
    </location>
</feature>
<dbReference type="InterPro" id="IPR007110">
    <property type="entry name" value="Ig-like_dom"/>
</dbReference>
<dbReference type="InterPro" id="IPR003599">
    <property type="entry name" value="Ig_sub"/>
</dbReference>
<dbReference type="InterPro" id="IPR050380">
    <property type="entry name" value="Immune_Resp_Modulators"/>
</dbReference>
<keyword evidence="3" id="KW-0812">Transmembrane</keyword>
<proteinExistence type="predicted"/>
<evidence type="ECO:0000256" key="3">
    <source>
        <dbReference type="SAM" id="Phobius"/>
    </source>
</evidence>
<evidence type="ECO:0000256" key="1">
    <source>
        <dbReference type="ARBA" id="ARBA00023319"/>
    </source>
</evidence>
<dbReference type="CDD" id="cd00098">
    <property type="entry name" value="IgC1"/>
    <property type="match status" value="3"/>
</dbReference>
<feature type="non-terminal residue" evidence="5">
    <location>
        <position position="1"/>
    </location>
</feature>
<organism evidence="5 6">
    <name type="scientific">Scleropages formosus</name>
    <name type="common">Asian bonytongue</name>
    <name type="synonym">Osteoglossum formosum</name>
    <dbReference type="NCBI Taxonomy" id="113540"/>
    <lineage>
        <taxon>Eukaryota</taxon>
        <taxon>Metazoa</taxon>
        <taxon>Chordata</taxon>
        <taxon>Craniata</taxon>
        <taxon>Vertebrata</taxon>
        <taxon>Euteleostomi</taxon>
        <taxon>Actinopterygii</taxon>
        <taxon>Neopterygii</taxon>
        <taxon>Teleostei</taxon>
        <taxon>Osteoglossocephala</taxon>
        <taxon>Osteoglossomorpha</taxon>
        <taxon>Osteoglossiformes</taxon>
        <taxon>Osteoglossidae</taxon>
        <taxon>Scleropages</taxon>
    </lineage>
</organism>
<keyword evidence="1" id="KW-0393">Immunoglobulin domain</keyword>